<feature type="compositionally biased region" description="Gly residues" evidence="6">
    <location>
        <begin position="1"/>
        <end position="12"/>
    </location>
</feature>
<feature type="compositionally biased region" description="Gly residues" evidence="6">
    <location>
        <begin position="317"/>
        <end position="332"/>
    </location>
</feature>
<feature type="compositionally biased region" description="Pro residues" evidence="6">
    <location>
        <begin position="157"/>
        <end position="168"/>
    </location>
</feature>
<organism evidence="8">
    <name type="scientific">Spirodela intermedia</name>
    <name type="common">Intermediate duckweed</name>
    <dbReference type="NCBI Taxonomy" id="51605"/>
    <lineage>
        <taxon>Eukaryota</taxon>
        <taxon>Viridiplantae</taxon>
        <taxon>Streptophyta</taxon>
        <taxon>Embryophyta</taxon>
        <taxon>Tracheophyta</taxon>
        <taxon>Spermatophyta</taxon>
        <taxon>Magnoliopsida</taxon>
        <taxon>Liliopsida</taxon>
        <taxon>Araceae</taxon>
        <taxon>Lemnoideae</taxon>
        <taxon>Spirodela</taxon>
    </lineage>
</organism>
<evidence type="ECO:0000256" key="3">
    <source>
        <dbReference type="ARBA" id="ARBA00023125"/>
    </source>
</evidence>
<comment type="subcellular location">
    <subcellularLocation>
        <location evidence="1">Nucleus</location>
    </subcellularLocation>
</comment>
<dbReference type="GO" id="GO:0005634">
    <property type="term" value="C:nucleus"/>
    <property type="evidence" value="ECO:0007669"/>
    <property type="project" value="UniProtKB-SubCell"/>
</dbReference>
<keyword evidence="5" id="KW-0539">Nucleus</keyword>
<keyword evidence="2" id="KW-0805">Transcription regulation</keyword>
<dbReference type="GO" id="GO:0003700">
    <property type="term" value="F:DNA-binding transcription factor activity"/>
    <property type="evidence" value="ECO:0007669"/>
    <property type="project" value="InterPro"/>
</dbReference>
<accession>A0A7I8IU44</accession>
<dbReference type="PANTHER" id="PTHR31072">
    <property type="entry name" value="TRANSCRIPTION FACTOR TCP4-RELATED"/>
    <property type="match status" value="1"/>
</dbReference>
<evidence type="ECO:0000259" key="7">
    <source>
        <dbReference type="PROSITE" id="PS51369"/>
    </source>
</evidence>
<feature type="domain" description="TCP" evidence="7">
    <location>
        <begin position="94"/>
        <end position="152"/>
    </location>
</feature>
<gene>
    <name evidence="8" type="ORF">SI7747_06007468</name>
</gene>
<feature type="compositionally biased region" description="Low complexity" evidence="6">
    <location>
        <begin position="45"/>
        <end position="58"/>
    </location>
</feature>
<dbReference type="PROSITE" id="PS51369">
    <property type="entry name" value="TCP"/>
    <property type="match status" value="1"/>
</dbReference>
<protein>
    <recommendedName>
        <fullName evidence="7">TCP domain-containing protein</fullName>
    </recommendedName>
</protein>
<feature type="region of interest" description="Disordered" evidence="6">
    <location>
        <begin position="40"/>
        <end position="64"/>
    </location>
</feature>
<feature type="compositionally biased region" description="Polar residues" evidence="6">
    <location>
        <begin position="413"/>
        <end position="422"/>
    </location>
</feature>
<feature type="region of interest" description="Disordered" evidence="6">
    <location>
        <begin position="1"/>
        <end position="21"/>
    </location>
</feature>
<feature type="compositionally biased region" description="Basic and acidic residues" evidence="6">
    <location>
        <begin position="401"/>
        <end position="410"/>
    </location>
</feature>
<dbReference type="Proteomes" id="UP001189122">
    <property type="component" value="Unassembled WGS sequence"/>
</dbReference>
<dbReference type="EMBL" id="CACRZD030000006">
    <property type="protein sequence ID" value="CAA6661070.1"/>
    <property type="molecule type" value="Genomic_DNA"/>
</dbReference>
<feature type="region of interest" description="Disordered" evidence="6">
    <location>
        <begin position="155"/>
        <end position="193"/>
    </location>
</feature>
<dbReference type="PANTHER" id="PTHR31072:SF240">
    <property type="entry name" value="TRANSCRIPTION FACTOR TCP10"/>
    <property type="match status" value="1"/>
</dbReference>
<keyword evidence="9" id="KW-1185">Reference proteome</keyword>
<sequence length="422" mass="45691">MKKGGGGGGGGEGGREREREHRFSTVNYILPPDDIMRSHRHHLHQYQQQQQQQHQLLQPRHGRPTAQSRLVALKDTVGEIVEVEGGHIVRSTGRKDRHSKVFTAKGPRDRRVRLSAHTAIQFYDVQDRLGYDRPSKAVDWLIKNAKAAIDELAELPPWNPTDQSPPPLQQEEATHEPPGGPTRKRLPESDPVASSPAFVFGAGNFLPPSLDSDSIADTIKYFFPVSAATGGASIPAVASRATRRWTSCSAAGRRPRISVSRFSPSRSRFFCTTPNSRPPPPSSRLHQLLLHRSGLRWELPGWPDLNQRAFSWNGPAENGGAGSGGGGGGGGFIFSVPPPQAVPLHPVLGQGQFLTQRGPLQSIASPHVRAWTDAAAVLQPAPSFAAAAGGFSGFRVPARIQGEEEHDGIPRKPSSTSSASRH</sequence>
<evidence type="ECO:0000313" key="9">
    <source>
        <dbReference type="Proteomes" id="UP001189122"/>
    </source>
</evidence>
<keyword evidence="3" id="KW-0238">DNA-binding</keyword>
<dbReference type="GO" id="GO:0043565">
    <property type="term" value="F:sequence-specific DNA binding"/>
    <property type="evidence" value="ECO:0007669"/>
    <property type="project" value="TreeGrafter"/>
</dbReference>
<feature type="region of interest" description="Disordered" evidence="6">
    <location>
        <begin position="314"/>
        <end position="333"/>
    </location>
</feature>
<proteinExistence type="predicted"/>
<dbReference type="AlphaFoldDB" id="A0A7I8IU44"/>
<evidence type="ECO:0000256" key="2">
    <source>
        <dbReference type="ARBA" id="ARBA00023015"/>
    </source>
</evidence>
<dbReference type="Pfam" id="PF03634">
    <property type="entry name" value="TCP"/>
    <property type="match status" value="1"/>
</dbReference>
<evidence type="ECO:0000256" key="4">
    <source>
        <dbReference type="ARBA" id="ARBA00023163"/>
    </source>
</evidence>
<dbReference type="GO" id="GO:2000032">
    <property type="term" value="P:regulation of secondary shoot formation"/>
    <property type="evidence" value="ECO:0007669"/>
    <property type="project" value="TreeGrafter"/>
</dbReference>
<dbReference type="InterPro" id="IPR005333">
    <property type="entry name" value="Transcription_factor_TCP"/>
</dbReference>
<reference evidence="8 9" key="1">
    <citation type="submission" date="2019-12" db="EMBL/GenBank/DDBJ databases">
        <authorList>
            <person name="Scholz U."/>
            <person name="Mascher M."/>
            <person name="Fiebig A."/>
        </authorList>
    </citation>
    <scope>NUCLEOTIDE SEQUENCE</scope>
</reference>
<feature type="region of interest" description="Disordered" evidence="6">
    <location>
        <begin position="401"/>
        <end position="422"/>
    </location>
</feature>
<evidence type="ECO:0000256" key="6">
    <source>
        <dbReference type="SAM" id="MobiDB-lite"/>
    </source>
</evidence>
<keyword evidence="4" id="KW-0804">Transcription</keyword>
<dbReference type="EMBL" id="LR743593">
    <property type="protein sequence ID" value="CAA2621363.1"/>
    <property type="molecule type" value="Genomic_DNA"/>
</dbReference>
<evidence type="ECO:0000256" key="1">
    <source>
        <dbReference type="ARBA" id="ARBA00004123"/>
    </source>
</evidence>
<dbReference type="InterPro" id="IPR017887">
    <property type="entry name" value="TF_TCP_subgr"/>
</dbReference>
<evidence type="ECO:0000313" key="8">
    <source>
        <dbReference type="EMBL" id="CAA2621363.1"/>
    </source>
</evidence>
<name>A0A7I8IU44_SPIIN</name>
<evidence type="ECO:0000256" key="5">
    <source>
        <dbReference type="ARBA" id="ARBA00023242"/>
    </source>
</evidence>